<dbReference type="Proteomes" id="UP000813427">
    <property type="component" value="Unassembled WGS sequence"/>
</dbReference>
<gene>
    <name evidence="1" type="ORF">BKA59DRAFT_482031</name>
</gene>
<comment type="caution">
    <text evidence="1">The sequence shown here is derived from an EMBL/GenBank/DDBJ whole genome shotgun (WGS) entry which is preliminary data.</text>
</comment>
<proteinExistence type="predicted"/>
<evidence type="ECO:0000313" key="1">
    <source>
        <dbReference type="EMBL" id="KAH7238377.1"/>
    </source>
</evidence>
<keyword evidence="2" id="KW-1185">Reference proteome</keyword>
<organism evidence="1 2">
    <name type="scientific">Fusarium tricinctum</name>
    <dbReference type="NCBI Taxonomy" id="61284"/>
    <lineage>
        <taxon>Eukaryota</taxon>
        <taxon>Fungi</taxon>
        <taxon>Dikarya</taxon>
        <taxon>Ascomycota</taxon>
        <taxon>Pezizomycotina</taxon>
        <taxon>Sordariomycetes</taxon>
        <taxon>Hypocreomycetidae</taxon>
        <taxon>Hypocreales</taxon>
        <taxon>Nectriaceae</taxon>
        <taxon>Fusarium</taxon>
        <taxon>Fusarium tricinctum species complex</taxon>
    </lineage>
</organism>
<protein>
    <submittedName>
        <fullName evidence="1">Uncharacterized protein</fullName>
    </submittedName>
</protein>
<dbReference type="AlphaFoldDB" id="A0A8K0RQN5"/>
<dbReference type="EMBL" id="JAGPXF010000006">
    <property type="protein sequence ID" value="KAH7238377.1"/>
    <property type="molecule type" value="Genomic_DNA"/>
</dbReference>
<accession>A0A8K0RQN5</accession>
<reference evidence="1" key="1">
    <citation type="journal article" date="2021" name="Nat. Commun.">
        <title>Genetic determinants of endophytism in the Arabidopsis root mycobiome.</title>
        <authorList>
            <person name="Mesny F."/>
            <person name="Miyauchi S."/>
            <person name="Thiergart T."/>
            <person name="Pickel B."/>
            <person name="Atanasova L."/>
            <person name="Karlsson M."/>
            <person name="Huettel B."/>
            <person name="Barry K.W."/>
            <person name="Haridas S."/>
            <person name="Chen C."/>
            <person name="Bauer D."/>
            <person name="Andreopoulos W."/>
            <person name="Pangilinan J."/>
            <person name="LaButti K."/>
            <person name="Riley R."/>
            <person name="Lipzen A."/>
            <person name="Clum A."/>
            <person name="Drula E."/>
            <person name="Henrissat B."/>
            <person name="Kohler A."/>
            <person name="Grigoriev I.V."/>
            <person name="Martin F.M."/>
            <person name="Hacquard S."/>
        </authorList>
    </citation>
    <scope>NUCLEOTIDE SEQUENCE</scope>
    <source>
        <strain evidence="1">MPI-SDFR-AT-0068</strain>
    </source>
</reference>
<name>A0A8K0RQN5_9HYPO</name>
<evidence type="ECO:0000313" key="2">
    <source>
        <dbReference type="Proteomes" id="UP000813427"/>
    </source>
</evidence>
<sequence>MIYPSLSQTFILSTMSRLLSCLAGFCLFPFVPMFQSEPKGNWLYQRYGTRGIYGATQPKLLFAGRLLRASLALPTEPNMSFESQLAGLSEGAVVDWC</sequence>